<dbReference type="OrthoDB" id="125485at2759"/>
<dbReference type="Pfam" id="PF03184">
    <property type="entry name" value="DDE_1"/>
    <property type="match status" value="1"/>
</dbReference>
<sequence>MHEESGSVSHALINDGRLKIKNLTKDIEPDDIYNIYETALFYKLEPNKRLSTQQTNGKNNAWMTAIVFRDISENLNDQIKKIKSDRKVLLLVDNASSYGTGHDLSHVVVRYLHPNSTSVLQPFDAGIIRTFKCHYRKLILEYLFESLKLYNEVKLPDLKQALLMVKKAWRFVDPECIKNC</sequence>
<feature type="domain" description="DDE-1" evidence="1">
    <location>
        <begin position="58"/>
        <end position="180"/>
    </location>
</feature>
<name>A0A814C3H7_9BILA</name>
<dbReference type="PANTHER" id="PTHR19303:SF73">
    <property type="entry name" value="PROTEIN PDC2"/>
    <property type="match status" value="1"/>
</dbReference>
<gene>
    <name evidence="2" type="ORF">OXX778_LOCUS13095</name>
</gene>
<reference evidence="2" key="1">
    <citation type="submission" date="2021-02" db="EMBL/GenBank/DDBJ databases">
        <authorList>
            <person name="Nowell W R."/>
        </authorList>
    </citation>
    <scope>NUCLEOTIDE SEQUENCE</scope>
    <source>
        <strain evidence="2">Ploen Becks lab</strain>
    </source>
</reference>
<proteinExistence type="predicted"/>
<organism evidence="2 3">
    <name type="scientific">Brachionus calyciflorus</name>
    <dbReference type="NCBI Taxonomy" id="104777"/>
    <lineage>
        <taxon>Eukaryota</taxon>
        <taxon>Metazoa</taxon>
        <taxon>Spiralia</taxon>
        <taxon>Gnathifera</taxon>
        <taxon>Rotifera</taxon>
        <taxon>Eurotatoria</taxon>
        <taxon>Monogononta</taxon>
        <taxon>Pseudotrocha</taxon>
        <taxon>Ploima</taxon>
        <taxon>Brachionidae</taxon>
        <taxon>Brachionus</taxon>
    </lineage>
</organism>
<dbReference type="GO" id="GO:0005634">
    <property type="term" value="C:nucleus"/>
    <property type="evidence" value="ECO:0007669"/>
    <property type="project" value="TreeGrafter"/>
</dbReference>
<dbReference type="InterPro" id="IPR004875">
    <property type="entry name" value="DDE_SF_endonuclease_dom"/>
</dbReference>
<evidence type="ECO:0000313" key="3">
    <source>
        <dbReference type="Proteomes" id="UP000663879"/>
    </source>
</evidence>
<dbReference type="InterPro" id="IPR050863">
    <property type="entry name" value="CenT-Element_Derived"/>
</dbReference>
<dbReference type="GO" id="GO:0003677">
    <property type="term" value="F:DNA binding"/>
    <property type="evidence" value="ECO:0007669"/>
    <property type="project" value="TreeGrafter"/>
</dbReference>
<evidence type="ECO:0000259" key="1">
    <source>
        <dbReference type="Pfam" id="PF03184"/>
    </source>
</evidence>
<dbReference type="PANTHER" id="PTHR19303">
    <property type="entry name" value="TRANSPOSON"/>
    <property type="match status" value="1"/>
</dbReference>
<accession>A0A814C3H7</accession>
<protein>
    <recommendedName>
        <fullName evidence="1">DDE-1 domain-containing protein</fullName>
    </recommendedName>
</protein>
<comment type="caution">
    <text evidence="2">The sequence shown here is derived from an EMBL/GenBank/DDBJ whole genome shotgun (WGS) entry which is preliminary data.</text>
</comment>
<dbReference type="AlphaFoldDB" id="A0A814C3H7"/>
<dbReference type="Proteomes" id="UP000663879">
    <property type="component" value="Unassembled WGS sequence"/>
</dbReference>
<evidence type="ECO:0000313" key="2">
    <source>
        <dbReference type="EMBL" id="CAF0934591.1"/>
    </source>
</evidence>
<dbReference type="EMBL" id="CAJNOC010002461">
    <property type="protein sequence ID" value="CAF0934591.1"/>
    <property type="molecule type" value="Genomic_DNA"/>
</dbReference>
<keyword evidence="3" id="KW-1185">Reference proteome</keyword>